<evidence type="ECO:0000256" key="1">
    <source>
        <dbReference type="ARBA" id="ARBA00038115"/>
    </source>
</evidence>
<dbReference type="InterPro" id="IPR000073">
    <property type="entry name" value="AB_hydrolase_1"/>
</dbReference>
<gene>
    <name evidence="3" type="ORF">ACRB68_41790</name>
</gene>
<evidence type="ECO:0000313" key="4">
    <source>
        <dbReference type="Proteomes" id="UP000487268"/>
    </source>
</evidence>
<dbReference type="SUPFAM" id="SSF53474">
    <property type="entry name" value="alpha/beta-Hydrolases"/>
    <property type="match status" value="1"/>
</dbReference>
<dbReference type="Proteomes" id="UP000487268">
    <property type="component" value="Unassembled WGS sequence"/>
</dbReference>
<dbReference type="InterPro" id="IPR029058">
    <property type="entry name" value="AB_hydrolase_fold"/>
</dbReference>
<dbReference type="Gene3D" id="3.40.50.1820">
    <property type="entry name" value="alpha/beta hydrolase"/>
    <property type="match status" value="1"/>
</dbReference>
<evidence type="ECO:0000259" key="2">
    <source>
        <dbReference type="Pfam" id="PF00561"/>
    </source>
</evidence>
<dbReference type="PANTHER" id="PTHR22946:SF12">
    <property type="entry name" value="CONIDIAL PIGMENT BIOSYNTHESIS PROTEIN AYG1 (AFU_ORTHOLOGUE AFUA_2G17550)"/>
    <property type="match status" value="1"/>
</dbReference>
<dbReference type="Pfam" id="PF00561">
    <property type="entry name" value="Abhydrolase_1"/>
    <property type="match status" value="1"/>
</dbReference>
<dbReference type="EC" id="3.7.1.19" evidence="3"/>
<comment type="similarity">
    <text evidence="1">Belongs to the AB hydrolase superfamily. FUS2 hydrolase family.</text>
</comment>
<dbReference type="InterPro" id="IPR050261">
    <property type="entry name" value="FrsA_esterase"/>
</dbReference>
<protein>
    <submittedName>
        <fullName evidence="3">2,6-dihydropseudooxynicotine hydrolase</fullName>
        <ecNumber evidence="3">3.7.1.19</ecNumber>
    </submittedName>
</protein>
<dbReference type="PANTHER" id="PTHR22946">
    <property type="entry name" value="DIENELACTONE HYDROLASE DOMAIN-CONTAINING PROTEIN-RELATED"/>
    <property type="match status" value="1"/>
</dbReference>
<keyword evidence="4" id="KW-1185">Reference proteome</keyword>
<proteinExistence type="inferred from homology"/>
<sequence>MTRFIDMPGVLSGFVDGNRTRTASAGIDPARYDKVTSALPDLRAWPAAFVRTARELRESGENREAALWFHFATILPHPDRALLGEAAAEAHALTTELGEQVEGDGFSGLLRRPDGAARPPLVVVIPGMDSDRTEFLSVGDALLAQGLAVLAIDGPGQGALAAVSPPDPAYHTVVERALDALDERGFGAVGTLGMSLGGFYSAMAAAHGTRVRAAVCVSGPYRLHWDELPPFVTGTLVQRTGSEAAARSFAGRVDLRGVAPLIVCPLRVVDGDTDVIPGVENGERLARYAPDAEYLPVPGGDHLVANRREAWLPGTARWLADRLLSAP</sequence>
<dbReference type="GO" id="GO:0016787">
    <property type="term" value="F:hydrolase activity"/>
    <property type="evidence" value="ECO:0007669"/>
    <property type="project" value="UniProtKB-KW"/>
</dbReference>
<dbReference type="AlphaFoldDB" id="A0A7K0BY52"/>
<reference evidence="3 4" key="1">
    <citation type="submission" date="2019-10" db="EMBL/GenBank/DDBJ databases">
        <title>Actinomadura rubteroloni sp. nov. and Actinomadura macrotermitis sp. nov., isolated from the gut of fungus growing-termite Macrotermes natalensis.</title>
        <authorList>
            <person name="Benndorf R."/>
            <person name="Martin K."/>
            <person name="Kuefner M."/>
            <person name="De Beer W."/>
            <person name="Kaster A.-K."/>
            <person name="Vollmers J."/>
            <person name="Poulsen M."/>
            <person name="Beemelmanns C."/>
        </authorList>
    </citation>
    <scope>NUCLEOTIDE SEQUENCE [LARGE SCALE GENOMIC DNA]</scope>
    <source>
        <strain evidence="3 4">RB68</strain>
    </source>
</reference>
<organism evidence="3 4">
    <name type="scientific">Actinomadura macrotermitis</name>
    <dbReference type="NCBI Taxonomy" id="2585200"/>
    <lineage>
        <taxon>Bacteria</taxon>
        <taxon>Bacillati</taxon>
        <taxon>Actinomycetota</taxon>
        <taxon>Actinomycetes</taxon>
        <taxon>Streptosporangiales</taxon>
        <taxon>Thermomonosporaceae</taxon>
        <taxon>Actinomadura</taxon>
    </lineage>
</organism>
<accession>A0A7K0BY52</accession>
<keyword evidence="3" id="KW-0378">Hydrolase</keyword>
<name>A0A7K0BY52_9ACTN</name>
<feature type="domain" description="AB hydrolase-1" evidence="2">
    <location>
        <begin position="120"/>
        <end position="231"/>
    </location>
</feature>
<dbReference type="RefSeq" id="WP_207709752.1">
    <property type="nucleotide sequence ID" value="NZ_WEGH01000002.1"/>
</dbReference>
<evidence type="ECO:0000313" key="3">
    <source>
        <dbReference type="EMBL" id="MQY06099.1"/>
    </source>
</evidence>
<comment type="caution">
    <text evidence="3">The sequence shown here is derived from an EMBL/GenBank/DDBJ whole genome shotgun (WGS) entry which is preliminary data.</text>
</comment>
<dbReference type="EMBL" id="WEGH01000002">
    <property type="protein sequence ID" value="MQY06099.1"/>
    <property type="molecule type" value="Genomic_DNA"/>
</dbReference>